<proteinExistence type="predicted"/>
<feature type="compositionally biased region" description="Low complexity" evidence="1">
    <location>
        <begin position="7"/>
        <end position="20"/>
    </location>
</feature>
<sequence length="579" mass="64473">MPELVISPSSSVDTTASSSSGGIDTPLTTPGISNTGYNLASDIIPSEHPHRTLVLCFDGTGDQFDADNSNVVLFFSMLKKDDRRQQLVYYQAGIGTYTTPQIATPGMAKISKTLDEMVAWNLDAHVMDGYEFLMQNYEIGDKICLFGFSRGAYTARALAGMIHKVGLLPPCNHQQVPFAYKMFTRTDQLGWEQSTAFKKAFSVDVDVEFIGVWDTVTSVGLIPRTLPFTTSNTSVRTFRHAVSLDEHRAKFKANLFNRPTKAEAQLGTHPGDMPKSDGIPTTLATGIDGSSSGTSSGKHGKNGVHKRPGNSRRKFEREFSERDGHIEQTDVKEVWFAGCHCDVGGGSVSNDTRHNLARIPLRWMIRECFRTNIGIRFHASLLRTVGLDPNTLFPTVLDRPETIYANSLPPHLHVPNAPHEHGRESTADSSYTVKTLVDDPTVAKSTSVGYANIAASDLNLTEEEEDVYDALSPIYDQLSLAPAWWILELLPMRFKKQRDNNDWVSNWGLNLGQPRKIPSRIQKRGEFFVHRSVKIRMEAEEKLLGGKYVPRPQWKVEPKTGALCSYLPIQNVISCRIER</sequence>
<evidence type="ECO:0000313" key="4">
    <source>
        <dbReference type="Proteomes" id="UP001497453"/>
    </source>
</evidence>
<feature type="compositionally biased region" description="Basic and acidic residues" evidence="1">
    <location>
        <begin position="313"/>
        <end position="323"/>
    </location>
</feature>
<dbReference type="SUPFAM" id="SSF53474">
    <property type="entry name" value="alpha/beta-Hydrolases"/>
    <property type="match status" value="1"/>
</dbReference>
<dbReference type="InterPro" id="IPR029058">
    <property type="entry name" value="AB_hydrolase_fold"/>
</dbReference>
<dbReference type="EMBL" id="OZ037944">
    <property type="protein sequence ID" value="CAL1694704.1"/>
    <property type="molecule type" value="Genomic_DNA"/>
</dbReference>
<evidence type="ECO:0000256" key="1">
    <source>
        <dbReference type="SAM" id="MobiDB-lite"/>
    </source>
</evidence>
<feature type="domain" description="T6SS Phospholipase effector Tle1-like catalytic" evidence="2">
    <location>
        <begin position="51"/>
        <end position="367"/>
    </location>
</feature>
<dbReference type="PANTHER" id="PTHR33840:SF2">
    <property type="entry name" value="TLE1 PHOSPHOLIPASE DOMAIN-CONTAINING PROTEIN"/>
    <property type="match status" value="1"/>
</dbReference>
<feature type="region of interest" description="Disordered" evidence="1">
    <location>
        <begin position="1"/>
        <end position="29"/>
    </location>
</feature>
<organism evidence="3 4">
    <name type="scientific">Somion occarium</name>
    <dbReference type="NCBI Taxonomy" id="3059160"/>
    <lineage>
        <taxon>Eukaryota</taxon>
        <taxon>Fungi</taxon>
        <taxon>Dikarya</taxon>
        <taxon>Basidiomycota</taxon>
        <taxon>Agaricomycotina</taxon>
        <taxon>Agaricomycetes</taxon>
        <taxon>Polyporales</taxon>
        <taxon>Cerrenaceae</taxon>
        <taxon>Somion</taxon>
    </lineage>
</organism>
<protein>
    <recommendedName>
        <fullName evidence="2">T6SS Phospholipase effector Tle1-like catalytic domain-containing protein</fullName>
    </recommendedName>
</protein>
<dbReference type="PANTHER" id="PTHR33840">
    <property type="match status" value="1"/>
</dbReference>
<evidence type="ECO:0000313" key="3">
    <source>
        <dbReference type="EMBL" id="CAL1694704.1"/>
    </source>
</evidence>
<accession>A0ABP1CJ92</accession>
<evidence type="ECO:0000259" key="2">
    <source>
        <dbReference type="Pfam" id="PF09994"/>
    </source>
</evidence>
<gene>
    <name evidence="3" type="ORF">GFSPODELE1_LOCUS435</name>
</gene>
<feature type="region of interest" description="Disordered" evidence="1">
    <location>
        <begin position="263"/>
        <end position="323"/>
    </location>
</feature>
<dbReference type="Pfam" id="PF09994">
    <property type="entry name" value="T6SS_Tle1-like_cat"/>
    <property type="match status" value="1"/>
</dbReference>
<feature type="compositionally biased region" description="Basic residues" evidence="1">
    <location>
        <begin position="298"/>
        <end position="312"/>
    </location>
</feature>
<name>A0ABP1CJ92_9APHY</name>
<dbReference type="InterPro" id="IPR018712">
    <property type="entry name" value="Tle1-like_cat"/>
</dbReference>
<dbReference type="Proteomes" id="UP001497453">
    <property type="component" value="Chromosome 1"/>
</dbReference>
<reference evidence="4" key="1">
    <citation type="submission" date="2024-04" db="EMBL/GenBank/DDBJ databases">
        <authorList>
            <person name="Shaw F."/>
            <person name="Minotto A."/>
        </authorList>
    </citation>
    <scope>NUCLEOTIDE SEQUENCE [LARGE SCALE GENOMIC DNA]</scope>
</reference>
<keyword evidence="4" id="KW-1185">Reference proteome</keyword>